<organism evidence="1">
    <name type="scientific">uncultured Thermomicrobiales bacterium</name>
    <dbReference type="NCBI Taxonomy" id="1645740"/>
    <lineage>
        <taxon>Bacteria</taxon>
        <taxon>Pseudomonadati</taxon>
        <taxon>Thermomicrobiota</taxon>
        <taxon>Thermomicrobia</taxon>
        <taxon>Thermomicrobiales</taxon>
        <taxon>environmental samples</taxon>
    </lineage>
</organism>
<gene>
    <name evidence="1" type="ORF">AVDCRST_MAG87-2922</name>
</gene>
<name>A0A6J4VGH6_9BACT</name>
<protein>
    <submittedName>
        <fullName evidence="1">Uncharacterized protein</fullName>
    </submittedName>
</protein>
<dbReference type="AlphaFoldDB" id="A0A6J4VGH6"/>
<dbReference type="EMBL" id="CADCWJ010000648">
    <property type="protein sequence ID" value="CAA9576618.1"/>
    <property type="molecule type" value="Genomic_DNA"/>
</dbReference>
<sequence length="44" mass="4825">RPCARTRDRQGRGVDAGRCAVPRRLGRQVSWAIRHRAGRAGGAL</sequence>
<feature type="non-terminal residue" evidence="1">
    <location>
        <position position="44"/>
    </location>
</feature>
<feature type="non-terminal residue" evidence="1">
    <location>
        <position position="1"/>
    </location>
</feature>
<accession>A0A6J4VGH6</accession>
<evidence type="ECO:0000313" key="1">
    <source>
        <dbReference type="EMBL" id="CAA9576618.1"/>
    </source>
</evidence>
<reference evidence="1" key="1">
    <citation type="submission" date="2020-02" db="EMBL/GenBank/DDBJ databases">
        <authorList>
            <person name="Meier V. D."/>
        </authorList>
    </citation>
    <scope>NUCLEOTIDE SEQUENCE</scope>
    <source>
        <strain evidence="1">AVDCRST_MAG87</strain>
    </source>
</reference>
<proteinExistence type="predicted"/>